<evidence type="ECO:0000256" key="5">
    <source>
        <dbReference type="ARBA" id="ARBA00023136"/>
    </source>
</evidence>
<sequence length="282" mass="30950">MSVITPHCHLLRSPKRTRHALGAAAATTTTIPKLTSTGPSLRSTWPHRFWVATGCATFLTPIAKSITISLTSNSALEPILAAVLGYALADLATGFYHWAIDNYGGPSTPLVGSQIQAFQGHHKWPWTITRREFANNLHALGRSLTFTVIPLDLVAGDNAAALSFIGVCSGCIMFSQQFHAWAHSTKRRLPPAVVALQDAGLLVSRAGHAKHHRAPFNNNYCIVSGMWNEVLDEMKVFEVLEMVVFFKLGVRPRSWSEPSSEWTEEEVEVEAEIKDPVVSKVV</sequence>
<organism evidence="7 8">
    <name type="scientific">Dioscorea zingiberensis</name>
    <dbReference type="NCBI Taxonomy" id="325984"/>
    <lineage>
        <taxon>Eukaryota</taxon>
        <taxon>Viridiplantae</taxon>
        <taxon>Streptophyta</taxon>
        <taxon>Embryophyta</taxon>
        <taxon>Tracheophyta</taxon>
        <taxon>Spermatophyta</taxon>
        <taxon>Magnoliopsida</taxon>
        <taxon>Liliopsida</taxon>
        <taxon>Dioscoreales</taxon>
        <taxon>Dioscoreaceae</taxon>
        <taxon>Dioscorea</taxon>
    </lineage>
</organism>
<feature type="domain" description="Lipid desaturase" evidence="6">
    <location>
        <begin position="86"/>
        <end position="255"/>
    </location>
</feature>
<reference evidence="7" key="2">
    <citation type="journal article" date="2022" name="Hortic Res">
        <title>The genome of Dioscorea zingiberensis sheds light on the biosynthesis, origin and evolution of the medicinally important diosgenin saponins.</title>
        <authorList>
            <person name="Li Y."/>
            <person name="Tan C."/>
            <person name="Li Z."/>
            <person name="Guo J."/>
            <person name="Li S."/>
            <person name="Chen X."/>
            <person name="Wang C."/>
            <person name="Dai X."/>
            <person name="Yang H."/>
            <person name="Song W."/>
            <person name="Hou L."/>
            <person name="Xu J."/>
            <person name="Tong Z."/>
            <person name="Xu A."/>
            <person name="Yuan X."/>
            <person name="Wang W."/>
            <person name="Yang Q."/>
            <person name="Chen L."/>
            <person name="Sun Z."/>
            <person name="Wang K."/>
            <person name="Pan B."/>
            <person name="Chen J."/>
            <person name="Bao Y."/>
            <person name="Liu F."/>
            <person name="Qi X."/>
            <person name="Gang D.R."/>
            <person name="Wen J."/>
            <person name="Li J."/>
        </authorList>
    </citation>
    <scope>NUCLEOTIDE SEQUENCE</scope>
    <source>
        <strain evidence="7">Dzin_1.0</strain>
    </source>
</reference>
<keyword evidence="5" id="KW-0472">Membrane</keyword>
<dbReference type="AlphaFoldDB" id="A0A9D5CJW5"/>
<dbReference type="PANTHER" id="PTHR48140:SF1">
    <property type="entry name" value="FATTY ACID DESATURASE 4, CHLOROPLASTIC-RELATED"/>
    <property type="match status" value="1"/>
</dbReference>
<dbReference type="GO" id="GO:0016020">
    <property type="term" value="C:membrane"/>
    <property type="evidence" value="ECO:0007669"/>
    <property type="project" value="UniProtKB-SubCell"/>
</dbReference>
<dbReference type="Proteomes" id="UP001085076">
    <property type="component" value="Miscellaneous, Linkage group lg04"/>
</dbReference>
<protein>
    <recommendedName>
        <fullName evidence="6">Lipid desaturase domain-containing protein</fullName>
    </recommendedName>
</protein>
<reference evidence="7" key="1">
    <citation type="submission" date="2021-03" db="EMBL/GenBank/DDBJ databases">
        <authorList>
            <person name="Li Z."/>
            <person name="Yang C."/>
        </authorList>
    </citation>
    <scope>NUCLEOTIDE SEQUENCE</scope>
    <source>
        <strain evidence="7">Dzin_1.0</strain>
        <tissue evidence="7">Leaf</tissue>
    </source>
</reference>
<evidence type="ECO:0000313" key="7">
    <source>
        <dbReference type="EMBL" id="KAJ0974713.1"/>
    </source>
</evidence>
<accession>A0A9D5CJW5</accession>
<dbReference type="InterPro" id="IPR052864">
    <property type="entry name" value="Chloroplast_FAD_CarF"/>
</dbReference>
<keyword evidence="3" id="KW-0812">Transmembrane</keyword>
<comment type="subcellular location">
    <subcellularLocation>
        <location evidence="1">Membrane</location>
        <topology evidence="1">Multi-pass membrane protein</topology>
    </subcellularLocation>
</comment>
<proteinExistence type="inferred from homology"/>
<name>A0A9D5CJW5_9LILI</name>
<gene>
    <name evidence="7" type="ORF">J5N97_016678</name>
</gene>
<evidence type="ECO:0000256" key="2">
    <source>
        <dbReference type="ARBA" id="ARBA00007620"/>
    </source>
</evidence>
<dbReference type="Pfam" id="PF10520">
    <property type="entry name" value="Lipid_desat"/>
    <property type="match status" value="1"/>
</dbReference>
<keyword evidence="8" id="KW-1185">Reference proteome</keyword>
<evidence type="ECO:0000256" key="4">
    <source>
        <dbReference type="ARBA" id="ARBA00022989"/>
    </source>
</evidence>
<evidence type="ECO:0000259" key="6">
    <source>
        <dbReference type="Pfam" id="PF10520"/>
    </source>
</evidence>
<dbReference type="EMBL" id="JAGGNH010000004">
    <property type="protein sequence ID" value="KAJ0974713.1"/>
    <property type="molecule type" value="Genomic_DNA"/>
</dbReference>
<evidence type="ECO:0000256" key="3">
    <source>
        <dbReference type="ARBA" id="ARBA00022692"/>
    </source>
</evidence>
<keyword evidence="4" id="KW-1133">Transmembrane helix</keyword>
<dbReference type="InterPro" id="IPR019547">
    <property type="entry name" value="Lipid_desat"/>
</dbReference>
<dbReference type="PANTHER" id="PTHR48140">
    <property type="entry name" value="FATTY ACID DESATURASE 4, CHLOROPLASTIC-RELATED"/>
    <property type="match status" value="1"/>
</dbReference>
<evidence type="ECO:0000313" key="8">
    <source>
        <dbReference type="Proteomes" id="UP001085076"/>
    </source>
</evidence>
<comment type="caution">
    <text evidence="7">The sequence shown here is derived from an EMBL/GenBank/DDBJ whole genome shotgun (WGS) entry which is preliminary data.</text>
</comment>
<comment type="similarity">
    <text evidence="2">Belongs to the fatty acid desaturase CarF family.</text>
</comment>
<evidence type="ECO:0000256" key="1">
    <source>
        <dbReference type="ARBA" id="ARBA00004141"/>
    </source>
</evidence>
<dbReference type="OrthoDB" id="5103at2759"/>